<protein>
    <recommendedName>
        <fullName evidence="1">Glyoxalase-like domain-containing protein</fullName>
    </recommendedName>
</protein>
<organism evidence="2 3">
    <name type="scientific">Terfezia boudieri ATCC MYA-4762</name>
    <dbReference type="NCBI Taxonomy" id="1051890"/>
    <lineage>
        <taxon>Eukaryota</taxon>
        <taxon>Fungi</taxon>
        <taxon>Dikarya</taxon>
        <taxon>Ascomycota</taxon>
        <taxon>Pezizomycotina</taxon>
        <taxon>Pezizomycetes</taxon>
        <taxon>Pezizales</taxon>
        <taxon>Pezizaceae</taxon>
        <taxon>Terfezia</taxon>
    </lineage>
</organism>
<feature type="domain" description="Glyoxalase-like" evidence="1">
    <location>
        <begin position="9"/>
        <end position="208"/>
    </location>
</feature>
<dbReference type="Gene3D" id="3.10.180.10">
    <property type="entry name" value="2,3-Dihydroxybiphenyl 1,2-Dioxygenase, domain 1"/>
    <property type="match status" value="1"/>
</dbReference>
<dbReference type="AlphaFoldDB" id="A0A3N4LTY3"/>
<name>A0A3N4LTY3_9PEZI</name>
<dbReference type="InterPro" id="IPR029068">
    <property type="entry name" value="Glyas_Bleomycin-R_OHBP_Dase"/>
</dbReference>
<evidence type="ECO:0000313" key="2">
    <source>
        <dbReference type="EMBL" id="RPB25019.1"/>
    </source>
</evidence>
<reference evidence="2 3" key="1">
    <citation type="journal article" date="2018" name="Nat. Ecol. Evol.">
        <title>Pezizomycetes genomes reveal the molecular basis of ectomycorrhizal truffle lifestyle.</title>
        <authorList>
            <person name="Murat C."/>
            <person name="Payen T."/>
            <person name="Noel B."/>
            <person name="Kuo A."/>
            <person name="Morin E."/>
            <person name="Chen J."/>
            <person name="Kohler A."/>
            <person name="Krizsan K."/>
            <person name="Balestrini R."/>
            <person name="Da Silva C."/>
            <person name="Montanini B."/>
            <person name="Hainaut M."/>
            <person name="Levati E."/>
            <person name="Barry K.W."/>
            <person name="Belfiori B."/>
            <person name="Cichocki N."/>
            <person name="Clum A."/>
            <person name="Dockter R.B."/>
            <person name="Fauchery L."/>
            <person name="Guy J."/>
            <person name="Iotti M."/>
            <person name="Le Tacon F."/>
            <person name="Lindquist E.A."/>
            <person name="Lipzen A."/>
            <person name="Malagnac F."/>
            <person name="Mello A."/>
            <person name="Molinier V."/>
            <person name="Miyauchi S."/>
            <person name="Poulain J."/>
            <person name="Riccioni C."/>
            <person name="Rubini A."/>
            <person name="Sitrit Y."/>
            <person name="Splivallo R."/>
            <person name="Traeger S."/>
            <person name="Wang M."/>
            <person name="Zifcakova L."/>
            <person name="Wipf D."/>
            <person name="Zambonelli A."/>
            <person name="Paolocci F."/>
            <person name="Nowrousian M."/>
            <person name="Ottonello S."/>
            <person name="Baldrian P."/>
            <person name="Spatafora J.W."/>
            <person name="Henrissat B."/>
            <person name="Nagy L.G."/>
            <person name="Aury J.M."/>
            <person name="Wincker P."/>
            <person name="Grigoriev I.V."/>
            <person name="Bonfante P."/>
            <person name="Martin F.M."/>
        </authorList>
    </citation>
    <scope>NUCLEOTIDE SEQUENCE [LARGE SCALE GENOMIC DNA]</scope>
    <source>
        <strain evidence="2 3">ATCC MYA-4762</strain>
    </source>
</reference>
<dbReference type="InParanoid" id="A0A3N4LTY3"/>
<gene>
    <name evidence="2" type="ORF">L211DRAFT_876785</name>
</gene>
<sequence>MTTTPKAVIDHIVILLPYSELVSPPSWLTNNFTITPGGVHSDNCTENKLILFQDGTYIELIAFINDDPARREEHRWGKKQFGLIDYALTTPADANGGSVASVHYEELKRRIRGARSPAADLGIGYIDPITGGRKKPDGTEVKWTVTFPTLVSQVAKGTYATSVTGAVPFLCHDITPRSLRVDTANIQATTHPSAVKGIAQFSLIVPPQSLESYIDLYSLILNTKPVRVFGTARLELTAPIQIPGMVTPWIFIETPEFDVESYRLAKRGIELVEVALRVGALGGRVGVVRDSVQEEGIWIHFLK</sequence>
<dbReference type="Proteomes" id="UP000267821">
    <property type="component" value="Unassembled WGS sequence"/>
</dbReference>
<dbReference type="InterPro" id="IPR025870">
    <property type="entry name" value="Glyoxalase-like_dom"/>
</dbReference>
<dbReference type="PANTHER" id="PTHR40265:SF1">
    <property type="entry name" value="GLYOXALASE-LIKE DOMAIN-CONTAINING PROTEIN"/>
    <property type="match status" value="1"/>
</dbReference>
<dbReference type="Pfam" id="PF13468">
    <property type="entry name" value="Glyoxalase_3"/>
    <property type="match status" value="1"/>
</dbReference>
<evidence type="ECO:0000313" key="3">
    <source>
        <dbReference type="Proteomes" id="UP000267821"/>
    </source>
</evidence>
<keyword evidence="3" id="KW-1185">Reference proteome</keyword>
<dbReference type="PANTHER" id="PTHR40265">
    <property type="entry name" value="BLL2707 PROTEIN"/>
    <property type="match status" value="1"/>
</dbReference>
<evidence type="ECO:0000259" key="1">
    <source>
        <dbReference type="Pfam" id="PF13468"/>
    </source>
</evidence>
<dbReference type="OrthoDB" id="408973at2759"/>
<proteinExistence type="predicted"/>
<dbReference type="EMBL" id="ML121539">
    <property type="protein sequence ID" value="RPB25019.1"/>
    <property type="molecule type" value="Genomic_DNA"/>
</dbReference>
<accession>A0A3N4LTY3</accession>